<keyword evidence="3" id="KW-1185">Reference proteome</keyword>
<name>A0ABT4N3E7_GORRU</name>
<sequence length="196" mass="20008">MSTGTDANGWGVPFNDEAGQAGKHSTANVNDQDGSLELKVTVGNKRSVLYHSADSLPVGQWTGTPSFDQNGTQANWQVRVTKAATVGAPPAENGFATFVWSGGGDQWWATRALPDLPRGQTTTLADLKSKAGAATVVTDYGISVEGEAGTTANVDNVKFNGCTTNFKASGPSGEDTGSTGSLGGFGLASLIPGLPS</sequence>
<reference evidence="2" key="1">
    <citation type="submission" date="2022-12" db="EMBL/GenBank/DDBJ databases">
        <authorList>
            <person name="Krivoruchko A.V."/>
            <person name="Elkin A."/>
        </authorList>
    </citation>
    <scope>NUCLEOTIDE SEQUENCE</scope>
    <source>
        <strain evidence="2">IEGM 1388</strain>
    </source>
</reference>
<dbReference type="RefSeq" id="WP_301574514.1">
    <property type="nucleotide sequence ID" value="NZ_JAPWIE010000013.1"/>
</dbReference>
<evidence type="ECO:0000256" key="1">
    <source>
        <dbReference type="SAM" id="MobiDB-lite"/>
    </source>
</evidence>
<protein>
    <submittedName>
        <fullName evidence="2">Uncharacterized protein</fullName>
    </submittedName>
</protein>
<feature type="region of interest" description="Disordered" evidence="1">
    <location>
        <begin position="1"/>
        <end position="32"/>
    </location>
</feature>
<proteinExistence type="predicted"/>
<dbReference type="Proteomes" id="UP001067235">
    <property type="component" value="Unassembled WGS sequence"/>
</dbReference>
<gene>
    <name evidence="2" type="ORF">O4213_27760</name>
</gene>
<comment type="caution">
    <text evidence="2">The sequence shown here is derived from an EMBL/GenBank/DDBJ whole genome shotgun (WGS) entry which is preliminary data.</text>
</comment>
<dbReference type="EMBL" id="JAPWIE010000013">
    <property type="protein sequence ID" value="MCZ4553815.1"/>
    <property type="molecule type" value="Genomic_DNA"/>
</dbReference>
<evidence type="ECO:0000313" key="3">
    <source>
        <dbReference type="Proteomes" id="UP001067235"/>
    </source>
</evidence>
<evidence type="ECO:0000313" key="2">
    <source>
        <dbReference type="EMBL" id="MCZ4553815.1"/>
    </source>
</evidence>
<accession>A0ABT4N3E7</accession>
<organism evidence="2 3">
    <name type="scientific">Gordonia rubripertincta</name>
    <name type="common">Rhodococcus corallinus</name>
    <dbReference type="NCBI Taxonomy" id="36822"/>
    <lineage>
        <taxon>Bacteria</taxon>
        <taxon>Bacillati</taxon>
        <taxon>Actinomycetota</taxon>
        <taxon>Actinomycetes</taxon>
        <taxon>Mycobacteriales</taxon>
        <taxon>Gordoniaceae</taxon>
        <taxon>Gordonia</taxon>
    </lineage>
</organism>
<feature type="compositionally biased region" description="Polar residues" evidence="1">
    <location>
        <begin position="23"/>
        <end position="32"/>
    </location>
</feature>